<feature type="domain" description="Bifunctional inhibitor/plant lipid transfer protein/seed storage helical" evidence="3">
    <location>
        <begin position="26"/>
        <end position="100"/>
    </location>
</feature>
<dbReference type="EMBL" id="PSQE01000004">
    <property type="protein sequence ID" value="RHN63827.1"/>
    <property type="molecule type" value="Genomic_DNA"/>
</dbReference>
<organism evidence="4 5">
    <name type="scientific">Medicago truncatula</name>
    <name type="common">Barrel medic</name>
    <name type="synonym">Medicago tribuloides</name>
    <dbReference type="NCBI Taxonomy" id="3880"/>
    <lineage>
        <taxon>Eukaryota</taxon>
        <taxon>Viridiplantae</taxon>
        <taxon>Streptophyta</taxon>
        <taxon>Embryophyta</taxon>
        <taxon>Tracheophyta</taxon>
        <taxon>Spermatophyta</taxon>
        <taxon>Magnoliopsida</taxon>
        <taxon>eudicotyledons</taxon>
        <taxon>Gunneridae</taxon>
        <taxon>Pentapetalae</taxon>
        <taxon>rosids</taxon>
        <taxon>fabids</taxon>
        <taxon>Fabales</taxon>
        <taxon>Fabaceae</taxon>
        <taxon>Papilionoideae</taxon>
        <taxon>50 kb inversion clade</taxon>
        <taxon>NPAAA clade</taxon>
        <taxon>Hologalegina</taxon>
        <taxon>IRL clade</taxon>
        <taxon>Trifolieae</taxon>
        <taxon>Medicago</taxon>
    </lineage>
</organism>
<protein>
    <submittedName>
        <fullName evidence="4">Putative bifunctional inhibitor/plant lipid transfer protein/seed storage helical</fullName>
    </submittedName>
</protein>
<sequence>MAKLITVLSIFLIVLISKCNSLMPFSTIHCKSIITDMMGECKPYYMDHNSPPYDSCCSAVEYIITTSYGCICDIKLEEIDNLPFDATNTANLLTLCGVSLPCQVHVSTTAPSLVDAPKLYALESLVSSLAPKSASSSQPPPQQSSKSLSSYAPNSPLLLTAPAPMQEANDNDVPAPPSPNQAPIHVPDDGSIHFFLLLIFLASVFVIFSLIKVNADAYAQRTNTT</sequence>
<dbReference type="SUPFAM" id="SSF47699">
    <property type="entry name" value="Bifunctional inhibitor/lipid-transfer protein/seed storage 2S albumin"/>
    <property type="match status" value="1"/>
</dbReference>
<keyword evidence="1" id="KW-0472">Membrane</keyword>
<feature type="chain" id="PRO_5017402946" evidence="2">
    <location>
        <begin position="22"/>
        <end position="225"/>
    </location>
</feature>
<proteinExistence type="predicted"/>
<dbReference type="Gramene" id="rna26581">
    <property type="protein sequence ID" value="RHN63827.1"/>
    <property type="gene ID" value="gene26581"/>
</dbReference>
<dbReference type="InterPro" id="IPR016140">
    <property type="entry name" value="Bifunc_inhib/LTP/seed_store"/>
</dbReference>
<evidence type="ECO:0000256" key="2">
    <source>
        <dbReference type="SAM" id="SignalP"/>
    </source>
</evidence>
<dbReference type="OMA" id="CDIKINS"/>
<evidence type="ECO:0000259" key="3">
    <source>
        <dbReference type="Pfam" id="PF14368"/>
    </source>
</evidence>
<reference evidence="5" key="1">
    <citation type="journal article" date="2018" name="Nat. Plants">
        <title>Whole-genome landscape of Medicago truncatula symbiotic genes.</title>
        <authorList>
            <person name="Pecrix Y."/>
            <person name="Staton S.E."/>
            <person name="Sallet E."/>
            <person name="Lelandais-Briere C."/>
            <person name="Moreau S."/>
            <person name="Carrere S."/>
            <person name="Blein T."/>
            <person name="Jardinaud M.F."/>
            <person name="Latrasse D."/>
            <person name="Zouine M."/>
            <person name="Zahm M."/>
            <person name="Kreplak J."/>
            <person name="Mayjonade B."/>
            <person name="Satge C."/>
            <person name="Perez M."/>
            <person name="Cauet S."/>
            <person name="Marande W."/>
            <person name="Chantry-Darmon C."/>
            <person name="Lopez-Roques C."/>
            <person name="Bouchez O."/>
            <person name="Berard A."/>
            <person name="Debelle F."/>
            <person name="Munos S."/>
            <person name="Bendahmane A."/>
            <person name="Berges H."/>
            <person name="Niebel A."/>
            <person name="Buitink J."/>
            <person name="Frugier F."/>
            <person name="Benhamed M."/>
            <person name="Crespi M."/>
            <person name="Gouzy J."/>
            <person name="Gamas P."/>
        </authorList>
    </citation>
    <scope>NUCLEOTIDE SEQUENCE [LARGE SCALE GENOMIC DNA]</scope>
    <source>
        <strain evidence="5">cv. Jemalong A17</strain>
    </source>
</reference>
<gene>
    <name evidence="4" type="ORF">MtrunA17_Chr4g0062531</name>
</gene>
<evidence type="ECO:0000256" key="1">
    <source>
        <dbReference type="SAM" id="Phobius"/>
    </source>
</evidence>
<evidence type="ECO:0000313" key="5">
    <source>
        <dbReference type="Proteomes" id="UP000265566"/>
    </source>
</evidence>
<comment type="caution">
    <text evidence="4">The sequence shown here is derived from an EMBL/GenBank/DDBJ whole genome shotgun (WGS) entry which is preliminary data.</text>
</comment>
<keyword evidence="1" id="KW-1133">Transmembrane helix</keyword>
<dbReference type="Pfam" id="PF14368">
    <property type="entry name" value="LTP_2"/>
    <property type="match status" value="1"/>
</dbReference>
<dbReference type="InterPro" id="IPR036312">
    <property type="entry name" value="Bifun_inhib/LTP/seed_sf"/>
</dbReference>
<accession>A0A396ILP6</accession>
<dbReference type="Proteomes" id="UP000265566">
    <property type="component" value="Chromosome 4"/>
</dbReference>
<dbReference type="CDD" id="cd00010">
    <property type="entry name" value="AAI_LTSS"/>
    <property type="match status" value="1"/>
</dbReference>
<keyword evidence="2" id="KW-0732">Signal</keyword>
<dbReference type="Gene3D" id="1.10.110.10">
    <property type="entry name" value="Plant lipid-transfer and hydrophobic proteins"/>
    <property type="match status" value="1"/>
</dbReference>
<feature type="signal peptide" evidence="2">
    <location>
        <begin position="1"/>
        <end position="21"/>
    </location>
</feature>
<evidence type="ECO:0000313" key="4">
    <source>
        <dbReference type="EMBL" id="RHN63827.1"/>
    </source>
</evidence>
<feature type="transmembrane region" description="Helical" evidence="1">
    <location>
        <begin position="192"/>
        <end position="211"/>
    </location>
</feature>
<keyword evidence="1" id="KW-0812">Transmembrane</keyword>
<name>A0A396ILP6_MEDTR</name>
<dbReference type="AlphaFoldDB" id="A0A396ILP6"/>